<dbReference type="Proteomes" id="UP000199361">
    <property type="component" value="Unassembled WGS sequence"/>
</dbReference>
<dbReference type="GO" id="GO:0006629">
    <property type="term" value="P:lipid metabolic process"/>
    <property type="evidence" value="ECO:0007669"/>
    <property type="project" value="InterPro"/>
</dbReference>
<keyword evidence="4" id="KW-1185">Reference proteome</keyword>
<dbReference type="Gene3D" id="3.20.20.190">
    <property type="entry name" value="Phosphatidylinositol (PI) phosphodiesterase"/>
    <property type="match status" value="1"/>
</dbReference>
<dbReference type="STRING" id="568860.SAMN05421811_119179"/>
<dbReference type="PROSITE" id="PS51704">
    <property type="entry name" value="GP_PDE"/>
    <property type="match status" value="1"/>
</dbReference>
<evidence type="ECO:0000259" key="2">
    <source>
        <dbReference type="PROSITE" id="PS51704"/>
    </source>
</evidence>
<feature type="domain" description="GP-PDE" evidence="2">
    <location>
        <begin position="46"/>
        <end position="290"/>
    </location>
</feature>
<dbReference type="SUPFAM" id="SSF51695">
    <property type="entry name" value="PLC-like phosphodiesterases"/>
    <property type="match status" value="1"/>
</dbReference>
<feature type="signal peptide" evidence="1">
    <location>
        <begin position="1"/>
        <end position="37"/>
    </location>
</feature>
<feature type="chain" id="PRO_5039495917" evidence="1">
    <location>
        <begin position="38"/>
        <end position="292"/>
    </location>
</feature>
<dbReference type="PANTHER" id="PTHR46211">
    <property type="entry name" value="GLYCEROPHOSPHORYL DIESTER PHOSPHODIESTERASE"/>
    <property type="match status" value="1"/>
</dbReference>
<protein>
    <submittedName>
        <fullName evidence="3">Glycerophosphoryl diester phosphodiesterase</fullName>
    </submittedName>
</protein>
<sequence>MPRHLALTLCAALRRGAALTLGIALGLGTVAAPPASAGAWASATRPVDVAHRGASAYAPENTIAAFRLAEDLGADLFELDVQETKDHKLVLMHDTTLSRTTNVKDVYPDLSPWRVGDLTLAQIRRLDAGSWAGSRYAGERVPTLGDALDAMAGSGMGLLLEVKAPELYPGIERRIADELRRHPAWQAPGRLVVQSFDWQSMRALHSHLPQVSIGLLGTPPADELPQLAKFADLINPSYTTLTAAYVQRVHALGMRTLAWTVDSPTAMRTLLDRGVDGIITNRPDVLRELLDS</sequence>
<evidence type="ECO:0000256" key="1">
    <source>
        <dbReference type="SAM" id="SignalP"/>
    </source>
</evidence>
<evidence type="ECO:0000313" key="4">
    <source>
        <dbReference type="Proteomes" id="UP000199361"/>
    </source>
</evidence>
<dbReference type="InterPro" id="IPR017946">
    <property type="entry name" value="PLC-like_Pdiesterase_TIM-brl"/>
</dbReference>
<name>A0A1I0LM86_9ACTN</name>
<dbReference type="RefSeq" id="WP_091092253.1">
    <property type="nucleotide sequence ID" value="NZ_FOHX01000019.1"/>
</dbReference>
<dbReference type="Pfam" id="PF03009">
    <property type="entry name" value="GDPD"/>
    <property type="match status" value="1"/>
</dbReference>
<gene>
    <name evidence="3" type="ORF">SAMN05421811_119179</name>
</gene>
<dbReference type="GO" id="GO:0008081">
    <property type="term" value="F:phosphoric diester hydrolase activity"/>
    <property type="evidence" value="ECO:0007669"/>
    <property type="project" value="InterPro"/>
</dbReference>
<organism evidence="3 4">
    <name type="scientific">Nonomuraea wenchangensis</name>
    <dbReference type="NCBI Taxonomy" id="568860"/>
    <lineage>
        <taxon>Bacteria</taxon>
        <taxon>Bacillati</taxon>
        <taxon>Actinomycetota</taxon>
        <taxon>Actinomycetes</taxon>
        <taxon>Streptosporangiales</taxon>
        <taxon>Streptosporangiaceae</taxon>
        <taxon>Nonomuraea</taxon>
    </lineage>
</organism>
<dbReference type="PANTHER" id="PTHR46211:SF1">
    <property type="entry name" value="GLYCEROPHOSPHODIESTER PHOSPHODIESTERASE, CYTOPLASMIC"/>
    <property type="match status" value="1"/>
</dbReference>
<dbReference type="AlphaFoldDB" id="A0A1I0LM86"/>
<keyword evidence="1" id="KW-0732">Signal</keyword>
<dbReference type="OrthoDB" id="9758957at2"/>
<dbReference type="InterPro" id="IPR030395">
    <property type="entry name" value="GP_PDE_dom"/>
</dbReference>
<accession>A0A1I0LM86</accession>
<reference evidence="3 4" key="1">
    <citation type="submission" date="2016-10" db="EMBL/GenBank/DDBJ databases">
        <authorList>
            <person name="de Groot N.N."/>
        </authorList>
    </citation>
    <scope>NUCLEOTIDE SEQUENCE [LARGE SCALE GENOMIC DNA]</scope>
    <source>
        <strain evidence="3 4">CGMCC 4.5598</strain>
    </source>
</reference>
<dbReference type="EMBL" id="FOHX01000019">
    <property type="protein sequence ID" value="SEU41915.1"/>
    <property type="molecule type" value="Genomic_DNA"/>
</dbReference>
<proteinExistence type="predicted"/>
<evidence type="ECO:0000313" key="3">
    <source>
        <dbReference type="EMBL" id="SEU41915.1"/>
    </source>
</evidence>